<dbReference type="GO" id="GO:0000166">
    <property type="term" value="F:nucleotide binding"/>
    <property type="evidence" value="ECO:0007669"/>
    <property type="project" value="UniProtKB-KW"/>
</dbReference>
<feature type="domain" description="5'-Nucleotidase C-terminal" evidence="4">
    <location>
        <begin position="376"/>
        <end position="556"/>
    </location>
</feature>
<dbReference type="Pfam" id="PF02872">
    <property type="entry name" value="5_nucleotid_C"/>
    <property type="match status" value="1"/>
</dbReference>
<dbReference type="SUPFAM" id="SSF55816">
    <property type="entry name" value="5'-nucleotidase (syn. UDP-sugar hydrolase), C-terminal domain"/>
    <property type="match status" value="1"/>
</dbReference>
<dbReference type="PANTHER" id="PTHR11575:SF6">
    <property type="entry name" value="2',3'-CYCLIC-NUCLEOTIDE 2'-PHOSPHODIESTERASE_3'-NUCLEOTIDASE"/>
    <property type="match status" value="1"/>
</dbReference>
<keyword evidence="6" id="KW-1185">Reference proteome</keyword>
<keyword evidence="1 2" id="KW-0732">Signal</keyword>
<proteinExistence type="inferred from homology"/>
<keyword evidence="2" id="KW-0547">Nucleotide-binding</keyword>
<dbReference type="PRINTS" id="PR01607">
    <property type="entry name" value="APYRASEFAMLY"/>
</dbReference>
<dbReference type="AlphaFoldDB" id="A0A6I2F4D7"/>
<feature type="domain" description="Calcineurin-like phosphoesterase" evidence="3">
    <location>
        <begin position="51"/>
        <end position="294"/>
    </location>
</feature>
<dbReference type="InterPro" id="IPR036907">
    <property type="entry name" value="5'-Nucleotdase_C_sf"/>
</dbReference>
<dbReference type="GO" id="GO:0009166">
    <property type="term" value="P:nucleotide catabolic process"/>
    <property type="evidence" value="ECO:0007669"/>
    <property type="project" value="InterPro"/>
</dbReference>
<reference evidence="5 6" key="1">
    <citation type="submission" date="2019-10" db="EMBL/GenBank/DDBJ databases">
        <authorList>
            <person name="Nie G."/>
            <person name="Ming H."/>
            <person name="Yi B."/>
        </authorList>
    </citation>
    <scope>NUCLEOTIDE SEQUENCE [LARGE SCALE GENOMIC DNA]</scope>
    <source>
        <strain evidence="5 6">CFH 90414</strain>
    </source>
</reference>
<dbReference type="Gene3D" id="3.60.21.10">
    <property type="match status" value="1"/>
</dbReference>
<dbReference type="Pfam" id="PF00149">
    <property type="entry name" value="Metallophos"/>
    <property type="match status" value="1"/>
</dbReference>
<comment type="caution">
    <text evidence="5">The sequence shown here is derived from an EMBL/GenBank/DDBJ whole genome shotgun (WGS) entry which is preliminary data.</text>
</comment>
<dbReference type="EMBL" id="WJIF01000002">
    <property type="protein sequence ID" value="MRG59101.1"/>
    <property type="molecule type" value="Genomic_DNA"/>
</dbReference>
<dbReference type="PROSITE" id="PS00785">
    <property type="entry name" value="5_NUCLEOTIDASE_1"/>
    <property type="match status" value="1"/>
</dbReference>
<dbReference type="InterPro" id="IPR006179">
    <property type="entry name" value="5_nucleotidase/apyrase"/>
</dbReference>
<dbReference type="InterPro" id="IPR006146">
    <property type="entry name" value="5'-Nucleotdase_CS"/>
</dbReference>
<dbReference type="GO" id="GO:0046872">
    <property type="term" value="F:metal ion binding"/>
    <property type="evidence" value="ECO:0007669"/>
    <property type="project" value="InterPro"/>
</dbReference>
<evidence type="ECO:0000259" key="4">
    <source>
        <dbReference type="Pfam" id="PF02872"/>
    </source>
</evidence>
<dbReference type="PROSITE" id="PS00786">
    <property type="entry name" value="5_NUCLEOTIDASE_2"/>
    <property type="match status" value="1"/>
</dbReference>
<organism evidence="5 6">
    <name type="scientific">Agromyces agglutinans</name>
    <dbReference type="NCBI Taxonomy" id="2662258"/>
    <lineage>
        <taxon>Bacteria</taxon>
        <taxon>Bacillati</taxon>
        <taxon>Actinomycetota</taxon>
        <taxon>Actinomycetes</taxon>
        <taxon>Micrococcales</taxon>
        <taxon>Microbacteriaceae</taxon>
        <taxon>Agromyces</taxon>
    </lineage>
</organism>
<evidence type="ECO:0000256" key="1">
    <source>
        <dbReference type="ARBA" id="ARBA00022729"/>
    </source>
</evidence>
<comment type="similarity">
    <text evidence="2">Belongs to the 5'-nucleotidase family.</text>
</comment>
<dbReference type="PANTHER" id="PTHR11575">
    <property type="entry name" value="5'-NUCLEOTIDASE-RELATED"/>
    <property type="match status" value="1"/>
</dbReference>
<sequence>MEGIHLRTTRTLGTATVAALVLAGLAAAPAAAAPEASGAKHGGGAHALDLTLLATTDLHGRVANWDYFSNAPYTDRAGDTVGLAGVASVVDAVRDEVGDDHLLVVDNGDAIQGTPLSYYYAVQEPVQETGATHPMAAAFDAIGYDAQVLGNHEFNYGLDLLDAYEGDLGFPLLGANVIDVDSGEPAFDPYTLVRKKVKGQKPVTVGILGLTTPGSAIWDKANVEGELEFRDMVETAEEWVPKVRAAGADVVVVLSHSGTGASSYDESIAAPENASDAIAREVPGIDVMVVGHTHLDKPSQVVVNEETGDEVLLTQPYRWGSTVSRVDLDLEKVRGQWDVVDAEASAIRTKGFAPSQEILDLVADQHATTVAYVNQVVAQSTEALPATASRYEDTPIIDFIQQVQTETVAAGIAGTAADGLPVLSIAAPFSRTAIFPQGDVSVRDIAGLYIYDNTLQAVQMTGAQVKDYLEYSAKYYAQVPAGGTFDPEAHTGAGNTPDYNLDIISGLEYEIDLSQPVGARIEKLTLADGTSLADDQQVVVAVNNYRRSGGGGFPHIASAPVVYDEQKEIRQLLIDWAQERGVIDPADFSDESWWLTIDGVRIG</sequence>
<dbReference type="GO" id="GO:0030288">
    <property type="term" value="C:outer membrane-bounded periplasmic space"/>
    <property type="evidence" value="ECO:0007669"/>
    <property type="project" value="TreeGrafter"/>
</dbReference>
<feature type="chain" id="PRO_5026371946" evidence="2">
    <location>
        <begin position="33"/>
        <end position="603"/>
    </location>
</feature>
<keyword evidence="2" id="KW-0378">Hydrolase</keyword>
<dbReference type="Proteomes" id="UP000431080">
    <property type="component" value="Unassembled WGS sequence"/>
</dbReference>
<evidence type="ECO:0000313" key="5">
    <source>
        <dbReference type="EMBL" id="MRG59101.1"/>
    </source>
</evidence>
<evidence type="ECO:0000259" key="3">
    <source>
        <dbReference type="Pfam" id="PF00149"/>
    </source>
</evidence>
<gene>
    <name evidence="5" type="ORF">GE115_04345</name>
</gene>
<protein>
    <submittedName>
        <fullName evidence="5">Bifunctional metallophosphatase/5'-nucleotidase</fullName>
    </submittedName>
</protein>
<dbReference type="Gene3D" id="3.90.780.10">
    <property type="entry name" value="5'-Nucleotidase, C-terminal domain"/>
    <property type="match status" value="1"/>
</dbReference>
<dbReference type="InterPro" id="IPR004843">
    <property type="entry name" value="Calcineurin-like_PHP"/>
</dbReference>
<dbReference type="GO" id="GO:0016788">
    <property type="term" value="F:hydrolase activity, acting on ester bonds"/>
    <property type="evidence" value="ECO:0007669"/>
    <property type="project" value="InterPro"/>
</dbReference>
<dbReference type="InterPro" id="IPR008334">
    <property type="entry name" value="5'-Nucleotdase_C"/>
</dbReference>
<evidence type="ECO:0000313" key="6">
    <source>
        <dbReference type="Proteomes" id="UP000431080"/>
    </source>
</evidence>
<dbReference type="InterPro" id="IPR029052">
    <property type="entry name" value="Metallo-depent_PP-like"/>
</dbReference>
<evidence type="ECO:0000256" key="2">
    <source>
        <dbReference type="RuleBase" id="RU362119"/>
    </source>
</evidence>
<name>A0A6I2F4D7_9MICO</name>
<accession>A0A6I2F4D7</accession>
<dbReference type="SUPFAM" id="SSF56300">
    <property type="entry name" value="Metallo-dependent phosphatases"/>
    <property type="match status" value="1"/>
</dbReference>
<feature type="signal peptide" evidence="2">
    <location>
        <begin position="1"/>
        <end position="32"/>
    </location>
</feature>